<sequence length="86" mass="10176">MCYLPVSDSIFIPIPALCIKIYTIPFQIQSEFKAFSLNHVLLPTQHFQVLHLFLIRFLSFSVWLCFLCSLVFLSQFKSTFIRYHID</sequence>
<dbReference type="Proteomes" id="UP000238479">
    <property type="component" value="Chromosome 6"/>
</dbReference>
<protein>
    <submittedName>
        <fullName evidence="2">Uncharacterized protein</fullName>
    </submittedName>
</protein>
<dbReference type="EMBL" id="PDCK01000044">
    <property type="protein sequence ID" value="PRQ23821.1"/>
    <property type="molecule type" value="Genomic_DNA"/>
</dbReference>
<name>A0A2P6PPH9_ROSCH</name>
<accession>A0A2P6PPH9</accession>
<feature type="transmembrane region" description="Helical" evidence="1">
    <location>
        <begin position="49"/>
        <end position="73"/>
    </location>
</feature>
<reference evidence="2 3" key="1">
    <citation type="journal article" date="2018" name="Nat. Genet.">
        <title>The Rosa genome provides new insights in the design of modern roses.</title>
        <authorList>
            <person name="Bendahmane M."/>
        </authorList>
    </citation>
    <scope>NUCLEOTIDE SEQUENCE [LARGE SCALE GENOMIC DNA]</scope>
    <source>
        <strain evidence="3">cv. Old Blush</strain>
    </source>
</reference>
<keyword evidence="1" id="KW-0472">Membrane</keyword>
<dbReference type="AlphaFoldDB" id="A0A2P6PPH9"/>
<gene>
    <name evidence="2" type="ORF">RchiOBHm_Chr6g0265621</name>
</gene>
<organism evidence="2 3">
    <name type="scientific">Rosa chinensis</name>
    <name type="common">China rose</name>
    <dbReference type="NCBI Taxonomy" id="74649"/>
    <lineage>
        <taxon>Eukaryota</taxon>
        <taxon>Viridiplantae</taxon>
        <taxon>Streptophyta</taxon>
        <taxon>Embryophyta</taxon>
        <taxon>Tracheophyta</taxon>
        <taxon>Spermatophyta</taxon>
        <taxon>Magnoliopsida</taxon>
        <taxon>eudicotyledons</taxon>
        <taxon>Gunneridae</taxon>
        <taxon>Pentapetalae</taxon>
        <taxon>rosids</taxon>
        <taxon>fabids</taxon>
        <taxon>Rosales</taxon>
        <taxon>Rosaceae</taxon>
        <taxon>Rosoideae</taxon>
        <taxon>Rosoideae incertae sedis</taxon>
        <taxon>Rosa</taxon>
    </lineage>
</organism>
<comment type="caution">
    <text evidence="2">The sequence shown here is derived from an EMBL/GenBank/DDBJ whole genome shotgun (WGS) entry which is preliminary data.</text>
</comment>
<proteinExistence type="predicted"/>
<keyword evidence="1" id="KW-0812">Transmembrane</keyword>
<evidence type="ECO:0000256" key="1">
    <source>
        <dbReference type="SAM" id="Phobius"/>
    </source>
</evidence>
<evidence type="ECO:0000313" key="3">
    <source>
        <dbReference type="Proteomes" id="UP000238479"/>
    </source>
</evidence>
<keyword evidence="1" id="KW-1133">Transmembrane helix</keyword>
<dbReference type="Gramene" id="PRQ23821">
    <property type="protein sequence ID" value="PRQ23821"/>
    <property type="gene ID" value="RchiOBHm_Chr6g0265621"/>
</dbReference>
<evidence type="ECO:0000313" key="2">
    <source>
        <dbReference type="EMBL" id="PRQ23821.1"/>
    </source>
</evidence>
<keyword evidence="3" id="KW-1185">Reference proteome</keyword>